<reference evidence="1 2" key="1">
    <citation type="submission" date="2014-08" db="EMBL/GenBank/DDBJ databases">
        <authorList>
            <person name="Moulin Lionel"/>
        </authorList>
    </citation>
    <scope>NUCLEOTIDE SEQUENCE [LARGE SCALE GENOMIC DNA]</scope>
</reference>
<protein>
    <submittedName>
        <fullName evidence="1">Uncharacterized protein</fullName>
    </submittedName>
</protein>
<dbReference type="EMBL" id="CCNB01000043">
    <property type="protein sequence ID" value="CDX42902.1"/>
    <property type="molecule type" value="Genomic_DNA"/>
</dbReference>
<accession>A0A090FMQ1</accession>
<evidence type="ECO:0000313" key="2">
    <source>
        <dbReference type="Proteomes" id="UP000046373"/>
    </source>
</evidence>
<dbReference type="Proteomes" id="UP000046373">
    <property type="component" value="Unassembled WGS sequence"/>
</dbReference>
<organism evidence="1 2">
    <name type="scientific">Mesorhizobium plurifarium</name>
    <dbReference type="NCBI Taxonomy" id="69974"/>
    <lineage>
        <taxon>Bacteria</taxon>
        <taxon>Pseudomonadati</taxon>
        <taxon>Pseudomonadota</taxon>
        <taxon>Alphaproteobacteria</taxon>
        <taxon>Hyphomicrobiales</taxon>
        <taxon>Phyllobacteriaceae</taxon>
        <taxon>Mesorhizobium</taxon>
    </lineage>
</organism>
<name>A0A090FMQ1_MESPL</name>
<gene>
    <name evidence="1" type="ORF">MPLDJ20_60036</name>
</gene>
<dbReference type="AlphaFoldDB" id="A0A090FMQ1"/>
<sequence length="234" mass="26259">MSTNWTAKRERKAEVKSRASEPSAMFSRCRVVGCSRPARAGTGDGLDTRFCRSHADHYARHGSPYKASYKAHEINPYRAAAQAWVEANQSDAYVANAIDRVATLLRTAGPHVEAFRLRGLSPQERAKAAWARLRKAGIDPRRVVATWLAVEMIIRDDPQAERKAEFKQVQAAKLVHRMASGTHKQWGEGPTATELHVYPRPRGRVLRHMGEALEKACELLVEHRGSDLFKRSPN</sequence>
<evidence type="ECO:0000313" key="1">
    <source>
        <dbReference type="EMBL" id="CDX42902.1"/>
    </source>
</evidence>
<proteinExistence type="predicted"/>